<accession>A0A1B6NUZ4</accession>
<feature type="non-terminal residue" evidence="1">
    <location>
        <position position="1"/>
    </location>
</feature>
<organism evidence="1">
    <name type="scientific">marine sediment metagenome</name>
    <dbReference type="NCBI Taxonomy" id="412755"/>
    <lineage>
        <taxon>unclassified sequences</taxon>
        <taxon>metagenomes</taxon>
        <taxon>ecological metagenomes</taxon>
    </lineage>
</organism>
<protein>
    <submittedName>
        <fullName evidence="1">Uncharacterized protein</fullName>
    </submittedName>
</protein>
<dbReference type="AlphaFoldDB" id="A0A1B6NUZ4"/>
<proteinExistence type="predicted"/>
<gene>
    <name evidence="1" type="ORF">MGSAQ_001229</name>
</gene>
<dbReference type="EMBL" id="AYSL01000651">
    <property type="protein sequence ID" value="KTF07275.1"/>
    <property type="molecule type" value="Genomic_DNA"/>
</dbReference>
<sequence length="24" mass="2790">YISNIHFRRKGTNNSGRIVCANLR</sequence>
<comment type="caution">
    <text evidence="1">The sequence shown here is derived from an EMBL/GenBank/DDBJ whole genome shotgun (WGS) entry which is preliminary data.</text>
</comment>
<reference evidence="1" key="1">
    <citation type="submission" date="2013-11" db="EMBL/GenBank/DDBJ databases">
        <title>Microbial diversity, functional groups and degradation webs in Northern and Southern Mediterranean and Red Sea marine crude oil polluted sites.</title>
        <authorList>
            <person name="Daffonchio D."/>
            <person name="Mapelli F."/>
            <person name="Ferrer M."/>
            <person name="Richter M."/>
            <person name="Cherif A."/>
            <person name="Malkawi H.I."/>
            <person name="Yakimov M.M."/>
            <person name="Abdel-Fattah Y.R."/>
            <person name="Blaghen M."/>
            <person name="Golyshin P.N."/>
            <person name="Kalogerakis N."/>
            <person name="Boon N."/>
            <person name="Magagnini M."/>
            <person name="Fava F."/>
        </authorList>
    </citation>
    <scope>NUCLEOTIDE SEQUENCE</scope>
</reference>
<name>A0A1B6NUZ4_9ZZZZ</name>
<evidence type="ECO:0000313" key="1">
    <source>
        <dbReference type="EMBL" id="KTF07275.1"/>
    </source>
</evidence>